<dbReference type="EMBL" id="MJBS01000003">
    <property type="protein sequence ID" value="OHF04094.1"/>
    <property type="molecule type" value="Genomic_DNA"/>
</dbReference>
<evidence type="ECO:0000313" key="2">
    <source>
        <dbReference type="Proteomes" id="UP000176998"/>
    </source>
</evidence>
<comment type="caution">
    <text evidence="1">The sequence shown here is derived from an EMBL/GenBank/DDBJ whole genome shotgun (WGS) entry which is preliminary data.</text>
</comment>
<keyword evidence="2" id="KW-1185">Reference proteome</keyword>
<dbReference type="RefSeq" id="XP_022481229.1">
    <property type="nucleotide sequence ID" value="XM_022612090.1"/>
</dbReference>
<protein>
    <submittedName>
        <fullName evidence="1">Uncharacterized protein</fullName>
    </submittedName>
</protein>
<sequence length="34" mass="3691">MQIASRCCVIEIHASESGLNPGQDYALDRTLTVV</sequence>
<reference evidence="1 2" key="1">
    <citation type="submission" date="2016-09" db="EMBL/GenBank/DDBJ databases">
        <authorList>
            <person name="Capua I."/>
            <person name="De Benedictis P."/>
            <person name="Joannis T."/>
            <person name="Lombin L.H."/>
            <person name="Cattoli G."/>
        </authorList>
    </citation>
    <scope>NUCLEOTIDE SEQUENCE [LARGE SCALE GENOMIC DNA]</scope>
    <source>
        <strain evidence="1 2">IMI 309357</strain>
    </source>
</reference>
<dbReference type="Proteomes" id="UP000176998">
    <property type="component" value="Unassembled WGS sequence"/>
</dbReference>
<organism evidence="1 2">
    <name type="scientific">Colletotrichum orchidophilum</name>
    <dbReference type="NCBI Taxonomy" id="1209926"/>
    <lineage>
        <taxon>Eukaryota</taxon>
        <taxon>Fungi</taxon>
        <taxon>Dikarya</taxon>
        <taxon>Ascomycota</taxon>
        <taxon>Pezizomycotina</taxon>
        <taxon>Sordariomycetes</taxon>
        <taxon>Hypocreomycetidae</taxon>
        <taxon>Glomerellales</taxon>
        <taxon>Glomerellaceae</taxon>
        <taxon>Colletotrichum</taxon>
    </lineage>
</organism>
<name>A0A1G4BRL2_9PEZI</name>
<gene>
    <name evidence="1" type="ORF">CORC01_00433</name>
</gene>
<proteinExistence type="predicted"/>
<dbReference type="GeneID" id="34553600"/>
<evidence type="ECO:0000313" key="1">
    <source>
        <dbReference type="EMBL" id="OHF04094.1"/>
    </source>
</evidence>
<accession>A0A1G4BRL2</accession>
<dbReference type="AlphaFoldDB" id="A0A1G4BRL2"/>